<dbReference type="InterPro" id="IPR028885">
    <property type="entry name" value="MOCS3/Uba4"/>
</dbReference>
<comment type="subcellular location">
    <subcellularLocation>
        <location evidence="1">Cytoplasm</location>
        <location evidence="1">Cytosol</location>
    </subcellularLocation>
</comment>
<organism evidence="13 14">
    <name type="scientific">Bemisia tabaci</name>
    <name type="common">Sweetpotato whitefly</name>
    <name type="synonym">Aleurodes tabaci</name>
    <dbReference type="NCBI Taxonomy" id="7038"/>
    <lineage>
        <taxon>Eukaryota</taxon>
        <taxon>Metazoa</taxon>
        <taxon>Ecdysozoa</taxon>
        <taxon>Arthropoda</taxon>
        <taxon>Hexapoda</taxon>
        <taxon>Insecta</taxon>
        <taxon>Pterygota</taxon>
        <taxon>Neoptera</taxon>
        <taxon>Paraneoptera</taxon>
        <taxon>Hemiptera</taxon>
        <taxon>Sternorrhyncha</taxon>
        <taxon>Aleyrodoidea</taxon>
        <taxon>Aleyrodidae</taxon>
        <taxon>Aleyrodinae</taxon>
        <taxon>Bemisia</taxon>
    </lineage>
</organism>
<dbReference type="EC" id="2.8.1.-" evidence="11"/>
<dbReference type="GO" id="GO:0046872">
    <property type="term" value="F:metal ion binding"/>
    <property type="evidence" value="ECO:0007669"/>
    <property type="project" value="UniProtKB-KW"/>
</dbReference>
<dbReference type="HAMAP" id="MF_03049">
    <property type="entry name" value="MOCS3_Uba4"/>
    <property type="match status" value="1"/>
</dbReference>
<dbReference type="Gene3D" id="3.40.50.720">
    <property type="entry name" value="NAD(P)-binding Rossmann-like Domain"/>
    <property type="match status" value="1"/>
</dbReference>
<dbReference type="InterPro" id="IPR045886">
    <property type="entry name" value="ThiF/MoeB/HesA"/>
</dbReference>
<evidence type="ECO:0000256" key="5">
    <source>
        <dbReference type="ARBA" id="ARBA00022723"/>
    </source>
</evidence>
<dbReference type="GO" id="GO:0032447">
    <property type="term" value="P:protein urmylation"/>
    <property type="evidence" value="ECO:0007669"/>
    <property type="project" value="TreeGrafter"/>
</dbReference>
<keyword evidence="8 11" id="KW-0067">ATP-binding</keyword>
<feature type="active site" description="Glycyl thioester intermediate; for adenylyltransferase activity" evidence="11">
    <location>
        <position position="242"/>
    </location>
</feature>
<feature type="binding site" evidence="11">
    <location>
        <position position="95"/>
    </location>
    <ligand>
        <name>ATP</name>
        <dbReference type="ChEBI" id="CHEBI:30616"/>
    </ligand>
</feature>
<dbReference type="SMART" id="SM00450">
    <property type="entry name" value="RHOD"/>
    <property type="match status" value="1"/>
</dbReference>
<feature type="binding site" evidence="11">
    <location>
        <position position="300"/>
    </location>
    <ligand>
        <name>Zn(2+)</name>
        <dbReference type="ChEBI" id="CHEBI:29105"/>
    </ligand>
</feature>
<keyword evidence="14" id="KW-1185">Reference proteome</keyword>
<evidence type="ECO:0000256" key="3">
    <source>
        <dbReference type="ARBA" id="ARBA00022679"/>
    </source>
</evidence>
<keyword evidence="6 11" id="KW-0547">Nucleotide-binding</keyword>
<proteinExistence type="inferred from homology"/>
<keyword evidence="9 11" id="KW-0501">Molybdenum cofactor biosynthesis</keyword>
<dbReference type="GO" id="GO:0004792">
    <property type="term" value="F:thiosulfate-cyanide sulfurtransferase activity"/>
    <property type="evidence" value="ECO:0007669"/>
    <property type="project" value="TreeGrafter"/>
</dbReference>
<dbReference type="GO" id="GO:0006777">
    <property type="term" value="P:Mo-molybdopterin cofactor biosynthetic process"/>
    <property type="evidence" value="ECO:0007669"/>
    <property type="project" value="UniProtKB-UniRule"/>
</dbReference>
<dbReference type="SUPFAM" id="SSF69572">
    <property type="entry name" value="Activating enzymes of the ubiquitin-like proteins"/>
    <property type="match status" value="1"/>
</dbReference>
<evidence type="ECO:0000256" key="9">
    <source>
        <dbReference type="ARBA" id="ARBA00023150"/>
    </source>
</evidence>
<feature type="binding site" evidence="11">
    <location>
        <position position="225"/>
    </location>
    <ligand>
        <name>Zn(2+)</name>
        <dbReference type="ChEBI" id="CHEBI:29105"/>
    </ligand>
</feature>
<comment type="similarity">
    <text evidence="11">In the N-terminal section; belongs to the HesA/MoeB/ThiF family. UBA4 subfamily.</text>
</comment>
<evidence type="ECO:0000256" key="8">
    <source>
        <dbReference type="ARBA" id="ARBA00022840"/>
    </source>
</evidence>
<dbReference type="Pfam" id="PF00581">
    <property type="entry name" value="Rhodanese"/>
    <property type="match status" value="1"/>
</dbReference>
<keyword evidence="4 11" id="KW-0819">tRNA processing</keyword>
<dbReference type="Pfam" id="PF00899">
    <property type="entry name" value="ThiF"/>
    <property type="match status" value="1"/>
</dbReference>
<accession>A0A9P0EWZ9</accession>
<gene>
    <name evidence="13" type="ORF">BEMITA_LOCUS1926</name>
</gene>
<feature type="binding site" evidence="11">
    <location>
        <position position="140"/>
    </location>
    <ligand>
        <name>ATP</name>
        <dbReference type="ChEBI" id="CHEBI:30616"/>
    </ligand>
</feature>
<keyword evidence="3 11" id="KW-0808">Transferase</keyword>
<dbReference type="GO" id="GO:0005524">
    <property type="term" value="F:ATP binding"/>
    <property type="evidence" value="ECO:0007669"/>
    <property type="project" value="UniProtKB-KW"/>
</dbReference>
<dbReference type="PANTHER" id="PTHR10953">
    <property type="entry name" value="UBIQUITIN-ACTIVATING ENZYME E1"/>
    <property type="match status" value="1"/>
</dbReference>
<feature type="binding site" evidence="11">
    <location>
        <position position="303"/>
    </location>
    <ligand>
        <name>Zn(2+)</name>
        <dbReference type="ChEBI" id="CHEBI:29105"/>
    </ligand>
</feature>
<evidence type="ECO:0000256" key="4">
    <source>
        <dbReference type="ARBA" id="ARBA00022694"/>
    </source>
</evidence>
<dbReference type="InterPro" id="IPR001763">
    <property type="entry name" value="Rhodanese-like_dom"/>
</dbReference>
<dbReference type="GO" id="GO:0070566">
    <property type="term" value="F:adenylyltransferase activity"/>
    <property type="evidence" value="ECO:0007669"/>
    <property type="project" value="InterPro"/>
</dbReference>
<feature type="binding site" evidence="11">
    <location>
        <position position="116"/>
    </location>
    <ligand>
        <name>ATP</name>
        <dbReference type="ChEBI" id="CHEBI:30616"/>
    </ligand>
</feature>
<comment type="pathway">
    <text evidence="11">tRNA modification; 5-methoxycarbonylmethyl-2-thiouridine-tRNA biosynthesis.</text>
</comment>
<dbReference type="Gene3D" id="3.40.250.10">
    <property type="entry name" value="Rhodanese-like domain"/>
    <property type="match status" value="1"/>
</dbReference>
<dbReference type="InterPro" id="IPR036873">
    <property type="entry name" value="Rhodanese-like_dom_sf"/>
</dbReference>
<evidence type="ECO:0000313" key="14">
    <source>
        <dbReference type="Proteomes" id="UP001152759"/>
    </source>
</evidence>
<comment type="function">
    <text evidence="11">Plays a central role in 2-thiolation of mcm(5)S(2)U at tRNA wobble positions of cytosolic tRNA(Lys), tRNA(Glu) and tRNA(Gln). Acts by mediating the C-terminal thiocarboxylation of the sulfur carrier URM1. Its N-terminus first activates URM1 as acyl-adenylate (-COAMP), then the persulfide sulfur on the catalytic cysteine is transferred to URM1 to form thiocarboxylation (-COSH) of its C-terminus. The reaction probably involves hydrogen sulfide that is generated from the persulfide intermediate and that acts as nucleophile towards URM1. Subsequently, a transient disulfide bond is formed. Does not use thiosulfate as sulfur donor; NFS1 probably acting as a sulfur donor for thiocarboxylation reactions.</text>
</comment>
<comment type="cofactor">
    <cofactor evidence="11">
        <name>Zn(2+)</name>
        <dbReference type="ChEBI" id="CHEBI:29105"/>
    </cofactor>
    <text evidence="11">Binds 1 zinc ion per subunit.</text>
</comment>
<protein>
    <recommendedName>
        <fullName evidence="11">Adenylyltransferase and sulfurtransferase MOCS3 homolog</fullName>
    </recommendedName>
    <alternativeName>
        <fullName evidence="11">UBA4 homolog</fullName>
    </alternativeName>
    <alternativeName>
        <fullName evidence="11">Ubiquitin-like protein activator 4 homolog</fullName>
    </alternativeName>
    <domain>
        <recommendedName>
            <fullName evidence="11">Adenylyltransferase</fullName>
            <ecNumber evidence="11">2.7.7.-</ecNumber>
        </recommendedName>
    </domain>
    <domain>
        <recommendedName>
            <fullName evidence="11">Sulfurtransferase</fullName>
            <ecNumber evidence="11">2.8.1.-</ecNumber>
        </recommendedName>
    </domain>
</protein>
<dbReference type="GO" id="GO:0042292">
    <property type="term" value="F:URM1 activating enzyme activity"/>
    <property type="evidence" value="ECO:0007669"/>
    <property type="project" value="TreeGrafter"/>
</dbReference>
<evidence type="ECO:0000256" key="2">
    <source>
        <dbReference type="ARBA" id="ARBA00022490"/>
    </source>
</evidence>
<keyword evidence="7 11" id="KW-0862">Zinc</keyword>
<evidence type="ECO:0000259" key="12">
    <source>
        <dbReference type="PROSITE" id="PS50206"/>
    </source>
</evidence>
<name>A0A9P0EWZ9_BEMTA</name>
<dbReference type="PROSITE" id="PS50206">
    <property type="entry name" value="RHODANESE_3"/>
    <property type="match status" value="1"/>
</dbReference>
<dbReference type="NCBIfam" id="NF004281">
    <property type="entry name" value="PRK05690.1"/>
    <property type="match status" value="1"/>
</dbReference>
<feature type="domain" description="Rhodanese" evidence="12">
    <location>
        <begin position="351"/>
        <end position="449"/>
    </location>
</feature>
<reference evidence="13" key="1">
    <citation type="submission" date="2021-12" db="EMBL/GenBank/DDBJ databases">
        <authorList>
            <person name="King R."/>
        </authorList>
    </citation>
    <scope>NUCLEOTIDE SEQUENCE</scope>
</reference>
<feature type="binding site" evidence="11">
    <location>
        <begin position="123"/>
        <end position="127"/>
    </location>
    <ligand>
        <name>ATP</name>
        <dbReference type="ChEBI" id="CHEBI:30616"/>
    </ligand>
</feature>
<keyword evidence="5 11" id="KW-0479">Metal-binding</keyword>
<feature type="binding site" evidence="11">
    <location>
        <position position="228"/>
    </location>
    <ligand>
        <name>Zn(2+)</name>
        <dbReference type="ChEBI" id="CHEBI:29105"/>
    </ligand>
</feature>
<dbReference type="EC" id="2.7.7.-" evidence="11"/>
<dbReference type="InterPro" id="IPR000594">
    <property type="entry name" value="ThiF_NAD_FAD-bd"/>
</dbReference>
<keyword evidence="2 11" id="KW-0963">Cytoplasm</keyword>
<dbReference type="AlphaFoldDB" id="A0A9P0EWZ9"/>
<evidence type="ECO:0000256" key="6">
    <source>
        <dbReference type="ARBA" id="ARBA00022741"/>
    </source>
</evidence>
<sequence>MVIEKDFKDPRILQLKEEIKNLKLLLCQKETELSELLKPVAFSCCHGPSMKGASKEKLSATEISRYSRQMLIPKIGVKGQLKLKNSSVLIVGVGGLGCPAALYLAAAGVGCIGLVDHDCVEINNLHRQVLHSDVFLNQPKVDSAFAALRRLNEEVEFRTHKTQLSSSNATDIISSYDVIVDATDNAPTRFLLNDVCVFTKKPLVSGAALQTEGQLTVYNYENGPCYRCLFPKPPPPNSVKNCGDAGVLGTVPGVIGTLQAMEVIKILTENKGVLSGRLLTYDGLDASFRTFKIRDKSKTCAVCSESPTIKELIDYEQFCGSAANDKNPSINLLNPNERIHVERLAELLKTESENNTFIDVRSPEEFEMCSISKFVNVPINSLFFYNTSSEPLFTDLKLDTEKPVYVICRRGNDSQRAVQILKDLYSHLEIKDVIGGLHSWAKRVDNDFPVY</sequence>
<dbReference type="Proteomes" id="UP001152759">
    <property type="component" value="Chromosome 1"/>
</dbReference>
<evidence type="ECO:0000256" key="11">
    <source>
        <dbReference type="HAMAP-Rule" id="MF_03049"/>
    </source>
</evidence>
<evidence type="ECO:0000256" key="10">
    <source>
        <dbReference type="ARBA" id="ARBA00023268"/>
    </source>
</evidence>
<feature type="active site" description="Cysteine persulfide intermediate; for sulfurtransferase activity" evidence="11">
    <location>
        <position position="408"/>
    </location>
</feature>
<feature type="binding site" evidence="11">
    <location>
        <begin position="184"/>
        <end position="185"/>
    </location>
    <ligand>
        <name>ATP</name>
        <dbReference type="ChEBI" id="CHEBI:30616"/>
    </ligand>
</feature>
<dbReference type="FunFam" id="3.40.50.720:FF:000033">
    <property type="entry name" value="Adenylyltransferase and sulfurtransferase MOCS3"/>
    <property type="match status" value="1"/>
</dbReference>
<evidence type="ECO:0000256" key="1">
    <source>
        <dbReference type="ARBA" id="ARBA00004514"/>
    </source>
</evidence>
<keyword evidence="10 11" id="KW-0511">Multifunctional enzyme</keyword>
<evidence type="ECO:0000256" key="7">
    <source>
        <dbReference type="ARBA" id="ARBA00022833"/>
    </source>
</evidence>
<dbReference type="FunFam" id="3.40.250.10:FF:000014">
    <property type="entry name" value="Adenylyltransferase and sulfurtransferase MOCS3"/>
    <property type="match status" value="1"/>
</dbReference>
<dbReference type="InterPro" id="IPR035985">
    <property type="entry name" value="Ubiquitin-activating_enz"/>
</dbReference>
<dbReference type="CDD" id="cd00757">
    <property type="entry name" value="ThiF_MoeB_HesA_family"/>
    <property type="match status" value="1"/>
</dbReference>
<dbReference type="PANTHER" id="PTHR10953:SF102">
    <property type="entry name" value="ADENYLYLTRANSFERASE AND SULFURTRANSFERASE MOCS3"/>
    <property type="match status" value="1"/>
</dbReference>
<evidence type="ECO:0000313" key="13">
    <source>
        <dbReference type="EMBL" id="CAH0382380.1"/>
    </source>
</evidence>
<dbReference type="GO" id="GO:0002143">
    <property type="term" value="P:tRNA wobble position uridine thiolation"/>
    <property type="evidence" value="ECO:0007669"/>
    <property type="project" value="InterPro"/>
</dbReference>
<dbReference type="KEGG" id="btab:109043997"/>
<dbReference type="GO" id="GO:0005829">
    <property type="term" value="C:cytosol"/>
    <property type="evidence" value="ECO:0007669"/>
    <property type="project" value="UniProtKB-SubCell"/>
</dbReference>
<dbReference type="EMBL" id="OU963862">
    <property type="protein sequence ID" value="CAH0382380.1"/>
    <property type="molecule type" value="Genomic_DNA"/>
</dbReference>